<dbReference type="Pfam" id="PF01522">
    <property type="entry name" value="Polysacc_deac_1"/>
    <property type="match status" value="1"/>
</dbReference>
<proteinExistence type="predicted"/>
<dbReference type="InterPro" id="IPR011330">
    <property type="entry name" value="Glyco_hydro/deAcase_b/a-brl"/>
</dbReference>
<dbReference type="PANTHER" id="PTHR10587">
    <property type="entry name" value="GLYCOSYL TRANSFERASE-RELATED"/>
    <property type="match status" value="1"/>
</dbReference>
<evidence type="ECO:0000256" key="1">
    <source>
        <dbReference type="ARBA" id="ARBA00022723"/>
    </source>
</evidence>
<keyword evidence="4" id="KW-0732">Signal</keyword>
<feature type="signal peptide" evidence="4">
    <location>
        <begin position="1"/>
        <end position="22"/>
    </location>
</feature>
<evidence type="ECO:0000256" key="4">
    <source>
        <dbReference type="SAM" id="SignalP"/>
    </source>
</evidence>
<dbReference type="Gene3D" id="3.20.20.370">
    <property type="entry name" value="Glycoside hydrolase/deacetylase"/>
    <property type="match status" value="1"/>
</dbReference>
<accession>A0A9D2IKM2</accession>
<feature type="chain" id="PRO_5039467595" evidence="4">
    <location>
        <begin position="23"/>
        <end position="244"/>
    </location>
</feature>
<dbReference type="PROSITE" id="PS51677">
    <property type="entry name" value="NODB"/>
    <property type="match status" value="1"/>
</dbReference>
<dbReference type="InterPro" id="IPR050248">
    <property type="entry name" value="Polysacc_deacetylase_ArnD"/>
</dbReference>
<gene>
    <name evidence="6" type="ORF">H9817_08055</name>
</gene>
<feature type="domain" description="NodB homology" evidence="5">
    <location>
        <begin position="61"/>
        <end position="236"/>
    </location>
</feature>
<protein>
    <submittedName>
        <fullName evidence="6">Polysaccharide deacetylase family protein</fullName>
    </submittedName>
</protein>
<evidence type="ECO:0000256" key="3">
    <source>
        <dbReference type="SAM" id="MobiDB-lite"/>
    </source>
</evidence>
<sequence length="244" mass="27410">MQALALAAIFMLCPVTALWEYAAPEADTREAGYTAGSDSRGQQEDEAGSDSRSQAEDGIKKRVALTFDDGPDAQYTPVLLDGLKERGVKASFFVIGANIEKDGNRGLIKRMHEEGHLIGNHTYRHVDLSNLSMEDAHRELQMTDLLITEITGEEPMLVRPPFGKFPQGLEEPDKLYVKWTVDSRDWVMKNTEEIVRKVVTDTEENDIILMHDCYDTSVEAALQIIDVLQEKGYEFVTADQLLME</sequence>
<feature type="region of interest" description="Disordered" evidence="3">
    <location>
        <begin position="30"/>
        <end position="56"/>
    </location>
</feature>
<dbReference type="AlphaFoldDB" id="A0A9D2IKM2"/>
<dbReference type="InterPro" id="IPR002509">
    <property type="entry name" value="NODB_dom"/>
</dbReference>
<reference evidence="6" key="2">
    <citation type="submission" date="2021-04" db="EMBL/GenBank/DDBJ databases">
        <authorList>
            <person name="Gilroy R."/>
        </authorList>
    </citation>
    <scope>NUCLEOTIDE SEQUENCE</scope>
    <source>
        <strain evidence="6">ChiGjej1B1-13045</strain>
    </source>
</reference>
<dbReference type="Proteomes" id="UP000824017">
    <property type="component" value="Unassembled WGS sequence"/>
</dbReference>
<evidence type="ECO:0000313" key="7">
    <source>
        <dbReference type="Proteomes" id="UP000824017"/>
    </source>
</evidence>
<evidence type="ECO:0000256" key="2">
    <source>
        <dbReference type="ARBA" id="ARBA00022801"/>
    </source>
</evidence>
<dbReference type="GO" id="GO:0005975">
    <property type="term" value="P:carbohydrate metabolic process"/>
    <property type="evidence" value="ECO:0007669"/>
    <property type="project" value="InterPro"/>
</dbReference>
<name>A0A9D2IKM2_9FIRM</name>
<comment type="caution">
    <text evidence="6">The sequence shown here is derived from an EMBL/GenBank/DDBJ whole genome shotgun (WGS) entry which is preliminary data.</text>
</comment>
<dbReference type="GO" id="GO:0046872">
    <property type="term" value="F:metal ion binding"/>
    <property type="evidence" value="ECO:0007669"/>
    <property type="project" value="UniProtKB-KW"/>
</dbReference>
<organism evidence="6 7">
    <name type="scientific">Candidatus Mediterraneibacter stercorigallinarum</name>
    <dbReference type="NCBI Taxonomy" id="2838686"/>
    <lineage>
        <taxon>Bacteria</taxon>
        <taxon>Bacillati</taxon>
        <taxon>Bacillota</taxon>
        <taxon>Clostridia</taxon>
        <taxon>Lachnospirales</taxon>
        <taxon>Lachnospiraceae</taxon>
        <taxon>Mediterraneibacter</taxon>
    </lineage>
</organism>
<reference evidence="6" key="1">
    <citation type="journal article" date="2021" name="PeerJ">
        <title>Extensive microbial diversity within the chicken gut microbiome revealed by metagenomics and culture.</title>
        <authorList>
            <person name="Gilroy R."/>
            <person name="Ravi A."/>
            <person name="Getino M."/>
            <person name="Pursley I."/>
            <person name="Horton D.L."/>
            <person name="Alikhan N.F."/>
            <person name="Baker D."/>
            <person name="Gharbi K."/>
            <person name="Hall N."/>
            <person name="Watson M."/>
            <person name="Adriaenssens E.M."/>
            <person name="Foster-Nyarko E."/>
            <person name="Jarju S."/>
            <person name="Secka A."/>
            <person name="Antonio M."/>
            <person name="Oren A."/>
            <person name="Chaudhuri R.R."/>
            <person name="La Ragione R."/>
            <person name="Hildebrand F."/>
            <person name="Pallen M.J."/>
        </authorList>
    </citation>
    <scope>NUCLEOTIDE SEQUENCE</scope>
    <source>
        <strain evidence="6">ChiGjej1B1-13045</strain>
    </source>
</reference>
<dbReference type="PANTHER" id="PTHR10587:SF133">
    <property type="entry name" value="CHITIN DEACETYLASE 1-RELATED"/>
    <property type="match status" value="1"/>
</dbReference>
<keyword evidence="1" id="KW-0479">Metal-binding</keyword>
<dbReference type="SUPFAM" id="SSF88713">
    <property type="entry name" value="Glycoside hydrolase/deacetylase"/>
    <property type="match status" value="1"/>
</dbReference>
<keyword evidence="2" id="KW-0378">Hydrolase</keyword>
<dbReference type="EMBL" id="DXCD01000212">
    <property type="protein sequence ID" value="HIZ13860.1"/>
    <property type="molecule type" value="Genomic_DNA"/>
</dbReference>
<evidence type="ECO:0000259" key="5">
    <source>
        <dbReference type="PROSITE" id="PS51677"/>
    </source>
</evidence>
<dbReference type="GO" id="GO:0016020">
    <property type="term" value="C:membrane"/>
    <property type="evidence" value="ECO:0007669"/>
    <property type="project" value="TreeGrafter"/>
</dbReference>
<dbReference type="GO" id="GO:0016810">
    <property type="term" value="F:hydrolase activity, acting on carbon-nitrogen (but not peptide) bonds"/>
    <property type="evidence" value="ECO:0007669"/>
    <property type="project" value="InterPro"/>
</dbReference>
<evidence type="ECO:0000313" key="6">
    <source>
        <dbReference type="EMBL" id="HIZ13860.1"/>
    </source>
</evidence>